<dbReference type="Proteomes" id="UP001500033">
    <property type="component" value="Unassembled WGS sequence"/>
</dbReference>
<proteinExistence type="predicted"/>
<evidence type="ECO:0000313" key="3">
    <source>
        <dbReference type="Proteomes" id="UP001500033"/>
    </source>
</evidence>
<evidence type="ECO:0000313" key="2">
    <source>
        <dbReference type="EMBL" id="GAA0986442.1"/>
    </source>
</evidence>
<evidence type="ECO:0000256" key="1">
    <source>
        <dbReference type="SAM" id="MobiDB-lite"/>
    </source>
</evidence>
<protein>
    <submittedName>
        <fullName evidence="2">Uncharacterized protein</fullName>
    </submittedName>
</protein>
<feature type="compositionally biased region" description="Polar residues" evidence="1">
    <location>
        <begin position="43"/>
        <end position="53"/>
    </location>
</feature>
<dbReference type="EMBL" id="BAAAIE010000037">
    <property type="protein sequence ID" value="GAA0986442.1"/>
    <property type="molecule type" value="Genomic_DNA"/>
</dbReference>
<feature type="region of interest" description="Disordered" evidence="1">
    <location>
        <begin position="1"/>
        <end position="53"/>
    </location>
</feature>
<gene>
    <name evidence="2" type="ORF">GCM10009576_054290</name>
</gene>
<organism evidence="2 3">
    <name type="scientific">Streptomyces rhizosphaericus</name>
    <dbReference type="NCBI Taxonomy" id="114699"/>
    <lineage>
        <taxon>Bacteria</taxon>
        <taxon>Bacillati</taxon>
        <taxon>Actinomycetota</taxon>
        <taxon>Actinomycetes</taxon>
        <taxon>Kitasatosporales</taxon>
        <taxon>Streptomycetaceae</taxon>
        <taxon>Streptomyces</taxon>
        <taxon>Streptomyces violaceusniger group</taxon>
    </lineage>
</organism>
<name>A0ABN1SF45_9ACTN</name>
<reference evidence="2 3" key="1">
    <citation type="journal article" date="2019" name="Int. J. Syst. Evol. Microbiol.">
        <title>The Global Catalogue of Microorganisms (GCM) 10K type strain sequencing project: providing services to taxonomists for standard genome sequencing and annotation.</title>
        <authorList>
            <consortium name="The Broad Institute Genomics Platform"/>
            <consortium name="The Broad Institute Genome Sequencing Center for Infectious Disease"/>
            <person name="Wu L."/>
            <person name="Ma J."/>
        </authorList>
    </citation>
    <scope>NUCLEOTIDE SEQUENCE [LARGE SCALE GENOMIC DNA]</scope>
    <source>
        <strain evidence="2 3">JCM 11445</strain>
    </source>
</reference>
<keyword evidence="3" id="KW-1185">Reference proteome</keyword>
<comment type="caution">
    <text evidence="2">The sequence shown here is derived from an EMBL/GenBank/DDBJ whole genome shotgun (WGS) entry which is preliminary data.</text>
</comment>
<sequence>MPLLTLPHGQRTHQTERTTRHPFGAWAGTTPRVPEVTPRHGWVTTTRTGHITE</sequence>
<accession>A0ABN1SF45</accession>